<evidence type="ECO:0000259" key="5">
    <source>
        <dbReference type="PROSITE" id="PS50931"/>
    </source>
</evidence>
<protein>
    <submittedName>
        <fullName evidence="6">LysR family transcriptional regulator</fullName>
    </submittedName>
</protein>
<dbReference type="GO" id="GO:0032993">
    <property type="term" value="C:protein-DNA complex"/>
    <property type="evidence" value="ECO:0007669"/>
    <property type="project" value="TreeGrafter"/>
</dbReference>
<dbReference type="CDD" id="cd05466">
    <property type="entry name" value="PBP2_LTTR_substrate"/>
    <property type="match status" value="1"/>
</dbReference>
<comment type="caution">
    <text evidence="6">The sequence shown here is derived from an EMBL/GenBank/DDBJ whole genome shotgun (WGS) entry which is preliminary data.</text>
</comment>
<reference evidence="6 7" key="1">
    <citation type="journal article" date="2003" name="Int. J. Syst. Evol. Microbiol.">
        <title>Halobacillus salinus sp. nov., isolated from a salt lake on the coast of the East Sea in Korea.</title>
        <authorList>
            <person name="Yoon J.H."/>
            <person name="Kang K.H."/>
            <person name="Park Y.H."/>
        </authorList>
    </citation>
    <scope>NUCLEOTIDE SEQUENCE [LARGE SCALE GENOMIC DNA]</scope>
    <source>
        <strain evidence="6 7">HSL-3</strain>
    </source>
</reference>
<dbReference type="InterPro" id="IPR036388">
    <property type="entry name" value="WH-like_DNA-bd_sf"/>
</dbReference>
<gene>
    <name evidence="6" type="ORF">E4663_15090</name>
</gene>
<dbReference type="PANTHER" id="PTHR30346">
    <property type="entry name" value="TRANSCRIPTIONAL DUAL REGULATOR HCAR-RELATED"/>
    <property type="match status" value="1"/>
</dbReference>
<proteinExistence type="inferred from homology"/>
<keyword evidence="4" id="KW-0804">Transcription</keyword>
<sequence length="278" mass="32128">MTVLFHKLRYFIEIAKLKSYTKAAESFYISQPALSKQMKQLEEELGFRLFSRSSKGLQLTEKGQSLFYELEPLFQQVETTVNQYKKHDEVRFGSTPLLSSYFIHEHYAKLQRINFYVTVIQDDSQDLIPFLKDNRIDAAIVQDIAQVEGLYSKYLFKDEFLAAVPAASPLASQSHVSLEDCLEYTQIIPSQRSTLAEQLRLIMNDRQFTGEVIETHYQAMTGLVSLGMGIAYLPSIMANQIEYRGVTFVPISDQQLFREMYLYATSEAMLDFLYEKFS</sequence>
<evidence type="ECO:0000313" key="7">
    <source>
        <dbReference type="Proteomes" id="UP000297982"/>
    </source>
</evidence>
<keyword evidence="2" id="KW-0805">Transcription regulation</keyword>
<comment type="similarity">
    <text evidence="1">Belongs to the LysR transcriptional regulatory family.</text>
</comment>
<dbReference type="GO" id="GO:0003677">
    <property type="term" value="F:DNA binding"/>
    <property type="evidence" value="ECO:0007669"/>
    <property type="project" value="UniProtKB-KW"/>
</dbReference>
<dbReference type="PANTHER" id="PTHR30346:SF28">
    <property type="entry name" value="HTH-TYPE TRANSCRIPTIONAL REGULATOR CYNR"/>
    <property type="match status" value="1"/>
</dbReference>
<evidence type="ECO:0000256" key="1">
    <source>
        <dbReference type="ARBA" id="ARBA00009437"/>
    </source>
</evidence>
<dbReference type="Pfam" id="PF03466">
    <property type="entry name" value="LysR_substrate"/>
    <property type="match status" value="1"/>
</dbReference>
<feature type="domain" description="HTH lysR-type" evidence="5">
    <location>
        <begin position="1"/>
        <end position="60"/>
    </location>
</feature>
<accession>A0A4Z0GW27</accession>
<dbReference type="InterPro" id="IPR036390">
    <property type="entry name" value="WH_DNA-bd_sf"/>
</dbReference>
<dbReference type="InterPro" id="IPR005119">
    <property type="entry name" value="LysR_subst-bd"/>
</dbReference>
<dbReference type="AlphaFoldDB" id="A0A4Z0GW27"/>
<evidence type="ECO:0000313" key="6">
    <source>
        <dbReference type="EMBL" id="TGB01955.1"/>
    </source>
</evidence>
<dbReference type="InterPro" id="IPR000847">
    <property type="entry name" value="LysR_HTH_N"/>
</dbReference>
<evidence type="ECO:0000256" key="4">
    <source>
        <dbReference type="ARBA" id="ARBA00023163"/>
    </source>
</evidence>
<keyword evidence="7" id="KW-1185">Reference proteome</keyword>
<dbReference type="Gene3D" id="1.10.10.10">
    <property type="entry name" value="Winged helix-like DNA-binding domain superfamily/Winged helix DNA-binding domain"/>
    <property type="match status" value="1"/>
</dbReference>
<dbReference type="SUPFAM" id="SSF53850">
    <property type="entry name" value="Periplasmic binding protein-like II"/>
    <property type="match status" value="1"/>
</dbReference>
<dbReference type="SUPFAM" id="SSF46785">
    <property type="entry name" value="Winged helix' DNA-binding domain"/>
    <property type="match status" value="1"/>
</dbReference>
<evidence type="ECO:0000256" key="2">
    <source>
        <dbReference type="ARBA" id="ARBA00023015"/>
    </source>
</evidence>
<dbReference type="PROSITE" id="PS50931">
    <property type="entry name" value="HTH_LYSR"/>
    <property type="match status" value="1"/>
</dbReference>
<dbReference type="Gene3D" id="3.40.190.10">
    <property type="entry name" value="Periplasmic binding protein-like II"/>
    <property type="match status" value="2"/>
</dbReference>
<organism evidence="6 7">
    <name type="scientific">Halobacillus salinus</name>
    <dbReference type="NCBI Taxonomy" id="192814"/>
    <lineage>
        <taxon>Bacteria</taxon>
        <taxon>Bacillati</taxon>
        <taxon>Bacillota</taxon>
        <taxon>Bacilli</taxon>
        <taxon>Bacillales</taxon>
        <taxon>Bacillaceae</taxon>
        <taxon>Halobacillus</taxon>
    </lineage>
</organism>
<keyword evidence="3" id="KW-0238">DNA-binding</keyword>
<evidence type="ECO:0000256" key="3">
    <source>
        <dbReference type="ARBA" id="ARBA00023125"/>
    </source>
</evidence>
<dbReference type="GO" id="GO:0003700">
    <property type="term" value="F:DNA-binding transcription factor activity"/>
    <property type="evidence" value="ECO:0007669"/>
    <property type="project" value="InterPro"/>
</dbReference>
<dbReference type="EMBL" id="SRJC01000004">
    <property type="protein sequence ID" value="TGB01955.1"/>
    <property type="molecule type" value="Genomic_DNA"/>
</dbReference>
<dbReference type="PRINTS" id="PR00039">
    <property type="entry name" value="HTHLYSR"/>
</dbReference>
<name>A0A4Z0GW27_9BACI</name>
<dbReference type="Proteomes" id="UP000297982">
    <property type="component" value="Unassembled WGS sequence"/>
</dbReference>
<dbReference type="Pfam" id="PF00126">
    <property type="entry name" value="HTH_1"/>
    <property type="match status" value="1"/>
</dbReference>
<dbReference type="FunFam" id="1.10.10.10:FF:000001">
    <property type="entry name" value="LysR family transcriptional regulator"/>
    <property type="match status" value="1"/>
</dbReference>
<dbReference type="STRING" id="192814.GCA_900166575_03796"/>